<dbReference type="InterPro" id="IPR036291">
    <property type="entry name" value="NAD(P)-bd_dom_sf"/>
</dbReference>
<dbReference type="AlphaFoldDB" id="A0A4Q9MK17"/>
<name>A0A4Q9MK17_9APHY</name>
<dbReference type="Gene3D" id="3.40.50.720">
    <property type="entry name" value="NAD(P)-binding Rossmann-like Domain"/>
    <property type="match status" value="1"/>
</dbReference>
<proteinExistence type="predicted"/>
<dbReference type="InterPro" id="IPR008030">
    <property type="entry name" value="NmrA-like"/>
</dbReference>
<sequence>MTGQQPLVLIIGSTGNTGNGITKALVASGNFRVAALIRPSSLDKPAVSELRAQGIEIRAGDIKDDSESLKKVLEGVDILISTVVRSAIQDQRDIFRAAKEVGVQRVIPCDFGSPGARGVRYLHDEKLEIRDFVKELGIPHTFIDVGWWSQLYLPLPIRSHAPQVMKELTWRIYGDGSVRLLVTHHPNIGKYVARIIADPRTLNHAVIVWEDEVSQEEAHEIGERVSGEGDVLKEKRIICTKEDCLDAIAAAEATIKVQPNDLLAHALRNMNQFRLSMHVLGENTLETAKKLGYLDVRELYPDITPLSLEEVAKEFYSKTDPGALYTDNLNRQSR</sequence>
<dbReference type="Proteomes" id="UP000292957">
    <property type="component" value="Unassembled WGS sequence"/>
</dbReference>
<dbReference type="InterPro" id="IPR050608">
    <property type="entry name" value="NmrA-type/Isoflavone_red_sf"/>
</dbReference>
<dbReference type="Gene3D" id="3.90.25.10">
    <property type="entry name" value="UDP-galactose 4-epimerase, domain 1"/>
    <property type="match status" value="1"/>
</dbReference>
<feature type="domain" description="NmrA-like" evidence="1">
    <location>
        <begin position="7"/>
        <end position="228"/>
    </location>
</feature>
<reference evidence="2" key="1">
    <citation type="submission" date="2019-01" db="EMBL/GenBank/DDBJ databases">
        <title>Draft genome sequences of three monokaryotic isolates of the white-rot basidiomycete fungus Dichomitus squalens.</title>
        <authorList>
            <consortium name="DOE Joint Genome Institute"/>
            <person name="Lopez S.C."/>
            <person name="Andreopoulos B."/>
            <person name="Pangilinan J."/>
            <person name="Lipzen A."/>
            <person name="Riley R."/>
            <person name="Ahrendt S."/>
            <person name="Ng V."/>
            <person name="Barry K."/>
            <person name="Daum C."/>
            <person name="Grigoriev I.V."/>
            <person name="Hilden K.S."/>
            <person name="Makela M.R."/>
            <person name="de Vries R.P."/>
        </authorList>
    </citation>
    <scope>NUCLEOTIDE SEQUENCE [LARGE SCALE GENOMIC DNA]</scope>
    <source>
        <strain evidence="2">OM18370.1</strain>
    </source>
</reference>
<evidence type="ECO:0000259" key="1">
    <source>
        <dbReference type="Pfam" id="PF05368"/>
    </source>
</evidence>
<protein>
    <submittedName>
        <fullName evidence="2">NAD(P)-binding protein</fullName>
    </submittedName>
</protein>
<dbReference type="EMBL" id="ML143443">
    <property type="protein sequence ID" value="TBU26592.1"/>
    <property type="molecule type" value="Genomic_DNA"/>
</dbReference>
<evidence type="ECO:0000313" key="2">
    <source>
        <dbReference type="EMBL" id="TBU26592.1"/>
    </source>
</evidence>
<dbReference type="PANTHER" id="PTHR43349">
    <property type="entry name" value="PINORESINOL REDUCTASE-RELATED"/>
    <property type="match status" value="1"/>
</dbReference>
<accession>A0A4Q9MK17</accession>
<gene>
    <name evidence="2" type="ORF">BD311DRAFT_725713</name>
</gene>
<organism evidence="2">
    <name type="scientific">Dichomitus squalens</name>
    <dbReference type="NCBI Taxonomy" id="114155"/>
    <lineage>
        <taxon>Eukaryota</taxon>
        <taxon>Fungi</taxon>
        <taxon>Dikarya</taxon>
        <taxon>Basidiomycota</taxon>
        <taxon>Agaricomycotina</taxon>
        <taxon>Agaricomycetes</taxon>
        <taxon>Polyporales</taxon>
        <taxon>Polyporaceae</taxon>
        <taxon>Dichomitus</taxon>
    </lineage>
</organism>
<dbReference type="OrthoDB" id="2798875at2759"/>
<dbReference type="Pfam" id="PF05368">
    <property type="entry name" value="NmrA"/>
    <property type="match status" value="1"/>
</dbReference>
<dbReference type="PANTHER" id="PTHR43349:SF93">
    <property type="entry name" value="ISOFLAVONE REDUCTASE HOMOLOG P3-RELATED"/>
    <property type="match status" value="1"/>
</dbReference>
<dbReference type="SUPFAM" id="SSF51735">
    <property type="entry name" value="NAD(P)-binding Rossmann-fold domains"/>
    <property type="match status" value="1"/>
</dbReference>